<gene>
    <name evidence="1" type="ORF">PEDI_12310</name>
</gene>
<accession>A0AAN4VWT7</accession>
<evidence type="ECO:0000313" key="1">
    <source>
        <dbReference type="EMBL" id="GJM60679.1"/>
    </source>
</evidence>
<proteinExistence type="predicted"/>
<name>A0AAN4VWT7_9BACT</name>
<keyword evidence="2" id="KW-1185">Reference proteome</keyword>
<reference evidence="1 2" key="1">
    <citation type="submission" date="2021-12" db="EMBL/GenBank/DDBJ databases">
        <title>Genome sequencing of bacteria with rrn-lacking chromosome and rrn-plasmid.</title>
        <authorList>
            <person name="Anda M."/>
            <person name="Iwasaki W."/>
        </authorList>
    </citation>
    <scope>NUCLEOTIDE SEQUENCE [LARGE SCALE GENOMIC DNA]</scope>
    <source>
        <strain evidence="1 2">NBRC 15940</strain>
    </source>
</reference>
<dbReference type="AlphaFoldDB" id="A0AAN4VWT7"/>
<protein>
    <submittedName>
        <fullName evidence="1">Uncharacterized protein</fullName>
    </submittedName>
</protein>
<sequence>MAVNKPFLFYKSKPNRSVTVRGGSFKKKQMTAGQWVTI</sequence>
<dbReference type="Proteomes" id="UP001310022">
    <property type="component" value="Unassembled WGS sequence"/>
</dbReference>
<dbReference type="EMBL" id="BQKE01000001">
    <property type="protein sequence ID" value="GJM60679.1"/>
    <property type="molecule type" value="Genomic_DNA"/>
</dbReference>
<organism evidence="1 2">
    <name type="scientific">Persicobacter diffluens</name>
    <dbReference type="NCBI Taxonomy" id="981"/>
    <lineage>
        <taxon>Bacteria</taxon>
        <taxon>Pseudomonadati</taxon>
        <taxon>Bacteroidota</taxon>
        <taxon>Cytophagia</taxon>
        <taxon>Cytophagales</taxon>
        <taxon>Persicobacteraceae</taxon>
        <taxon>Persicobacter</taxon>
    </lineage>
</organism>
<evidence type="ECO:0000313" key="2">
    <source>
        <dbReference type="Proteomes" id="UP001310022"/>
    </source>
</evidence>
<comment type="caution">
    <text evidence="1">The sequence shown here is derived from an EMBL/GenBank/DDBJ whole genome shotgun (WGS) entry which is preliminary data.</text>
</comment>